<feature type="compositionally biased region" description="Basic and acidic residues" evidence="1">
    <location>
        <begin position="18"/>
        <end position="32"/>
    </location>
</feature>
<feature type="region of interest" description="Disordered" evidence="1">
    <location>
        <begin position="1"/>
        <end position="84"/>
    </location>
</feature>
<accession>A0A835UGE0</accession>
<gene>
    <name evidence="2" type="ORF">HPP92_020575</name>
</gene>
<evidence type="ECO:0000256" key="1">
    <source>
        <dbReference type="SAM" id="MobiDB-lite"/>
    </source>
</evidence>
<feature type="compositionally biased region" description="Basic and acidic residues" evidence="1">
    <location>
        <begin position="48"/>
        <end position="66"/>
    </location>
</feature>
<protein>
    <submittedName>
        <fullName evidence="2">Uncharacterized protein</fullName>
    </submittedName>
</protein>
<dbReference type="Proteomes" id="UP000639772">
    <property type="component" value="Chromosome 11"/>
</dbReference>
<dbReference type="AlphaFoldDB" id="A0A835UGE0"/>
<feature type="compositionally biased region" description="Basic residues" evidence="1">
    <location>
        <begin position="1"/>
        <end position="17"/>
    </location>
</feature>
<organism evidence="2 3">
    <name type="scientific">Vanilla planifolia</name>
    <name type="common">Vanilla</name>
    <dbReference type="NCBI Taxonomy" id="51239"/>
    <lineage>
        <taxon>Eukaryota</taxon>
        <taxon>Viridiplantae</taxon>
        <taxon>Streptophyta</taxon>
        <taxon>Embryophyta</taxon>
        <taxon>Tracheophyta</taxon>
        <taxon>Spermatophyta</taxon>
        <taxon>Magnoliopsida</taxon>
        <taxon>Liliopsida</taxon>
        <taxon>Asparagales</taxon>
        <taxon>Orchidaceae</taxon>
        <taxon>Vanilloideae</taxon>
        <taxon>Vanilleae</taxon>
        <taxon>Vanilla</taxon>
    </lineage>
</organism>
<reference evidence="2 3" key="1">
    <citation type="journal article" date="2020" name="Nat. Food">
        <title>A phased Vanilla planifolia genome enables genetic improvement of flavour and production.</title>
        <authorList>
            <person name="Hasing T."/>
            <person name="Tang H."/>
            <person name="Brym M."/>
            <person name="Khazi F."/>
            <person name="Huang T."/>
            <person name="Chambers A.H."/>
        </authorList>
    </citation>
    <scope>NUCLEOTIDE SEQUENCE [LARGE SCALE GENOMIC DNA]</scope>
    <source>
        <tissue evidence="2">Leaf</tissue>
    </source>
</reference>
<feature type="compositionally biased region" description="Basic and acidic residues" evidence="1">
    <location>
        <begin position="75"/>
        <end position="84"/>
    </location>
</feature>
<evidence type="ECO:0000313" key="3">
    <source>
        <dbReference type="Proteomes" id="UP000639772"/>
    </source>
</evidence>
<dbReference type="EMBL" id="JADCNM010000011">
    <property type="protein sequence ID" value="KAG0462099.1"/>
    <property type="molecule type" value="Genomic_DNA"/>
</dbReference>
<sequence length="170" mass="19972">MRRYRGNHRGRNRMRRTEKREGLQWQKGERAFRMGLGEADFDGRRRRQESEKEGWGKRTGSKDMRRSLKTASQAEKAEMPLVDGERFERRKEDGYYRQDGCMEPRVVLAAMKRGKPLKPNVEKETLGATISSTISSSPAIIGKQGRRKPATKMDQVNSTIRLYTYKYFYW</sequence>
<comment type="caution">
    <text evidence="2">The sequence shown here is derived from an EMBL/GenBank/DDBJ whole genome shotgun (WGS) entry which is preliminary data.</text>
</comment>
<proteinExistence type="predicted"/>
<name>A0A835UGE0_VANPL</name>
<evidence type="ECO:0000313" key="2">
    <source>
        <dbReference type="EMBL" id="KAG0462099.1"/>
    </source>
</evidence>